<protein>
    <submittedName>
        <fullName evidence="1">Uncharacterized protein</fullName>
    </submittedName>
</protein>
<reference evidence="1 2" key="1">
    <citation type="submission" date="2019-05" db="EMBL/GenBank/DDBJ databases">
        <title>Pseudorhodobacter turbinis sp. nov., isolated from the gut of the Korean turban shell.</title>
        <authorList>
            <person name="Jeong Y.-S."/>
            <person name="Kang W.-R."/>
            <person name="Bae J.-W."/>
        </authorList>
    </citation>
    <scope>NUCLEOTIDE SEQUENCE [LARGE SCALE GENOMIC DNA]</scope>
    <source>
        <strain evidence="1 2">S12M18</strain>
    </source>
</reference>
<keyword evidence="2" id="KW-1185">Reference proteome</keyword>
<dbReference type="Proteomes" id="UP000298631">
    <property type="component" value="Chromosome"/>
</dbReference>
<accession>A0A4P8EG00</accession>
<evidence type="ECO:0000313" key="1">
    <source>
        <dbReference type="EMBL" id="QCO56061.1"/>
    </source>
</evidence>
<organism evidence="1 2">
    <name type="scientific">Pseudorhodobacter turbinis</name>
    <dbReference type="NCBI Taxonomy" id="2500533"/>
    <lineage>
        <taxon>Bacteria</taxon>
        <taxon>Pseudomonadati</taxon>
        <taxon>Pseudomonadota</taxon>
        <taxon>Alphaproteobacteria</taxon>
        <taxon>Rhodobacterales</taxon>
        <taxon>Paracoccaceae</taxon>
        <taxon>Pseudorhodobacter</taxon>
    </lineage>
</organism>
<dbReference type="AlphaFoldDB" id="A0A4P8EG00"/>
<dbReference type="EMBL" id="CP039964">
    <property type="protein sequence ID" value="QCO56061.1"/>
    <property type="molecule type" value="Genomic_DNA"/>
</dbReference>
<evidence type="ECO:0000313" key="2">
    <source>
        <dbReference type="Proteomes" id="UP000298631"/>
    </source>
</evidence>
<dbReference type="RefSeq" id="WP_137193847.1">
    <property type="nucleotide sequence ID" value="NZ_CP039964.1"/>
</dbReference>
<dbReference type="KEGG" id="pseb:EOK75_10135"/>
<gene>
    <name evidence="1" type="ORF">EOK75_10135</name>
</gene>
<proteinExistence type="predicted"/>
<sequence>MPQAEDPGRSDPLTGQIKAIDDRLAHIESRIEDLHDAEIQRDFVTLRAVCKQIDDAWSIANPLPEWSAAAGALYQLEARFFDRARQAQNAPDFAVDRFESFIDAALLASAALVSVRTAMDDLNAAQIAAADTVANLNSLTNRIGILELLETRMRNDMALTLAGRIDALARHRVESFAHVALFRAREDQVGSASHTISYLNRCGYSGRAYLEKLRDNKQSPIAIMEYEQT</sequence>
<dbReference type="OrthoDB" id="7060592at2"/>
<name>A0A4P8EG00_9RHOB</name>